<evidence type="ECO:0000313" key="14">
    <source>
        <dbReference type="RefSeq" id="XP_022147709.1"/>
    </source>
</evidence>
<dbReference type="PANTHER" id="PTHR23421">
    <property type="entry name" value="BETA-GALACTOSIDASE RELATED"/>
    <property type="match status" value="1"/>
</dbReference>
<dbReference type="KEGG" id="mcha:111016575"/>
<dbReference type="InterPro" id="IPR048913">
    <property type="entry name" value="BetaGal_gal-bd"/>
</dbReference>
<feature type="chain" id="PRO_5044638399" description="Beta-galactosidase" evidence="9">
    <location>
        <begin position="21"/>
        <end position="746"/>
    </location>
</feature>
<dbReference type="SUPFAM" id="SSF49785">
    <property type="entry name" value="Galactose-binding domain-like"/>
    <property type="match status" value="2"/>
</dbReference>
<accession>A0A6J1D1T9</accession>
<keyword evidence="5 7" id="KW-0378">Hydrolase</keyword>
<proteinExistence type="inferred from homology"/>
<evidence type="ECO:0000256" key="5">
    <source>
        <dbReference type="ARBA" id="ARBA00022801"/>
    </source>
</evidence>
<dbReference type="EC" id="3.2.1.23" evidence="3 7"/>
<evidence type="ECO:0000256" key="3">
    <source>
        <dbReference type="ARBA" id="ARBA00012756"/>
    </source>
</evidence>
<feature type="domain" description="Glycoside hydrolase 35 catalytic" evidence="10">
    <location>
        <begin position="29"/>
        <end position="332"/>
    </location>
</feature>
<evidence type="ECO:0000259" key="12">
    <source>
        <dbReference type="Pfam" id="PF21467"/>
    </source>
</evidence>
<dbReference type="FunFam" id="2.60.120.260:FF:000142">
    <property type="entry name" value="Beta-galactosidase"/>
    <property type="match status" value="1"/>
</dbReference>
<sequence>MSKCVLLFLGLLSWVCYAMATVTYDQKAIIINGKRRILVSGSIHYPRSTPQMWPSLIQNAKDGGLDIIETYVFWNGHEPTQGKYYFEDRYDLVRFIKLVQQAGLYVHLRIGPYVCAEWNYGGFPIWLKHVPGIVFRTENEPFKAAMQKFTEKIVGMMKSEKLYESQGGPIILSQIENEYGPVEWEIGAPGKSYTKWAAQMALGLDTGVPWVMCKQEDAPDPVIDTCNGFYCENFKPNRENKPKIWTEVWSGWYTAFGGAVPYRPAEDLAFSVARFVQNGGSLFNYYMYHGGTNFGRSSGLFIANSYDFDAPIDEYGLKREPKWGHLRDLHKAIKLCEPALVSADPNVTWLGKNLEARVFKSSSGACAAFLANYDISTSSKVSFWNTQYDLPPWSISILSDCKSAIFNTARIGVQSAPMKMMLVSSFWWLSYKEEVASGYATDTTTKDGLVEQVNFTWDSTDYLWYMTDIQIDPNEAFIKSGQWPLLNISSAGHVLHVFVNGQLSGTVYGSLENPKVAFSKYVNLKAGVNKLSMLSVTVGLPVSFSVSNLHIFLTIDPEFAYINIARCQNVGLHFESWNAGVLGPVTLKGLNEGIRDMSGYKWSYKVGLKGENMNLHTIGGSNSVQWAKGSGLVQKQPLTWYKTNFNTPAGNEPLALDMSSMGKGQIWINGRSIGRYWPAYAASGSCGKCSYAGIFTEKKCLSNCGQPSQKWYHVPREWLESKGNFLVVFEELGGNPGGISLVKRSP</sequence>
<organism evidence="13 14">
    <name type="scientific">Momordica charantia</name>
    <name type="common">Bitter gourd</name>
    <name type="synonym">Balsam pear</name>
    <dbReference type="NCBI Taxonomy" id="3673"/>
    <lineage>
        <taxon>Eukaryota</taxon>
        <taxon>Viridiplantae</taxon>
        <taxon>Streptophyta</taxon>
        <taxon>Embryophyta</taxon>
        <taxon>Tracheophyta</taxon>
        <taxon>Spermatophyta</taxon>
        <taxon>Magnoliopsida</taxon>
        <taxon>eudicotyledons</taxon>
        <taxon>Gunneridae</taxon>
        <taxon>Pentapetalae</taxon>
        <taxon>rosids</taxon>
        <taxon>fabids</taxon>
        <taxon>Cucurbitales</taxon>
        <taxon>Cucurbitaceae</taxon>
        <taxon>Momordiceae</taxon>
        <taxon>Momordica</taxon>
    </lineage>
</organism>
<dbReference type="SUPFAM" id="SSF51445">
    <property type="entry name" value="(Trans)glycosidases"/>
    <property type="match status" value="1"/>
</dbReference>
<evidence type="ECO:0000256" key="4">
    <source>
        <dbReference type="ARBA" id="ARBA00022729"/>
    </source>
</evidence>
<dbReference type="Gene3D" id="3.20.20.80">
    <property type="entry name" value="Glycosidases"/>
    <property type="match status" value="1"/>
</dbReference>
<comment type="similarity">
    <text evidence="2 8">Belongs to the glycosyl hydrolase 35 family.</text>
</comment>
<keyword evidence="4 9" id="KW-0732">Signal</keyword>
<evidence type="ECO:0000256" key="7">
    <source>
        <dbReference type="RuleBase" id="RU000675"/>
    </source>
</evidence>
<keyword evidence="6 7" id="KW-0326">Glycosidase</keyword>
<dbReference type="FunFam" id="2.60.120.260:FF:000076">
    <property type="entry name" value="Beta-galactosidase"/>
    <property type="match status" value="1"/>
</dbReference>
<dbReference type="FunFam" id="3.20.20.80:FF:000021">
    <property type="entry name" value="Beta-galactosidase"/>
    <property type="match status" value="1"/>
</dbReference>
<evidence type="ECO:0000259" key="10">
    <source>
        <dbReference type="Pfam" id="PF01301"/>
    </source>
</evidence>
<dbReference type="AlphaFoldDB" id="A0A6J1D1T9"/>
<comment type="catalytic activity">
    <reaction evidence="1 7">
        <text>Hydrolysis of terminal non-reducing beta-D-galactose residues in beta-D-galactosides.</text>
        <dbReference type="EC" id="3.2.1.23"/>
    </reaction>
</comment>
<dbReference type="Gene3D" id="2.60.120.260">
    <property type="entry name" value="Galactose-binding domain-like"/>
    <property type="match status" value="1"/>
</dbReference>
<dbReference type="PRINTS" id="PR00742">
    <property type="entry name" value="GLHYDRLASE35"/>
</dbReference>
<evidence type="ECO:0000256" key="9">
    <source>
        <dbReference type="SAM" id="SignalP"/>
    </source>
</evidence>
<evidence type="ECO:0000256" key="1">
    <source>
        <dbReference type="ARBA" id="ARBA00001412"/>
    </source>
</evidence>
<dbReference type="PROSITE" id="PS01182">
    <property type="entry name" value="GLYCOSYL_HYDROL_F35"/>
    <property type="match status" value="1"/>
</dbReference>
<dbReference type="Pfam" id="PF17834">
    <property type="entry name" value="GHD"/>
    <property type="match status" value="1"/>
</dbReference>
<dbReference type="GeneID" id="111016575"/>
<feature type="domain" description="Beta-galactosidase galactose-binding" evidence="12">
    <location>
        <begin position="638"/>
        <end position="724"/>
    </location>
</feature>
<dbReference type="InterPro" id="IPR031330">
    <property type="entry name" value="Gly_Hdrlase_35_cat"/>
</dbReference>
<evidence type="ECO:0000256" key="2">
    <source>
        <dbReference type="ARBA" id="ARBA00009809"/>
    </source>
</evidence>
<protein>
    <recommendedName>
        <fullName evidence="3 7">Beta-galactosidase</fullName>
        <ecNumber evidence="3 7">3.2.1.23</ecNumber>
    </recommendedName>
</protein>
<evidence type="ECO:0000259" key="11">
    <source>
        <dbReference type="Pfam" id="PF17834"/>
    </source>
</evidence>
<feature type="domain" description="Beta-galactosidase galactose-binding" evidence="12">
    <location>
        <begin position="462"/>
        <end position="529"/>
    </location>
</feature>
<dbReference type="RefSeq" id="XP_022147709.1">
    <property type="nucleotide sequence ID" value="XM_022292017.1"/>
</dbReference>
<dbReference type="Proteomes" id="UP000504603">
    <property type="component" value="Unplaced"/>
</dbReference>
<feature type="signal peptide" evidence="9">
    <location>
        <begin position="1"/>
        <end position="20"/>
    </location>
</feature>
<reference evidence="14 15" key="1">
    <citation type="submission" date="2025-04" db="UniProtKB">
        <authorList>
            <consortium name="RefSeq"/>
        </authorList>
    </citation>
    <scope>IDENTIFICATION</scope>
    <source>
        <strain evidence="14 15">OHB3-1</strain>
    </source>
</reference>
<evidence type="ECO:0000256" key="8">
    <source>
        <dbReference type="RuleBase" id="RU003679"/>
    </source>
</evidence>
<gene>
    <name evidence="14 15" type="primary">LOC111016575</name>
</gene>
<evidence type="ECO:0000313" key="15">
    <source>
        <dbReference type="RefSeq" id="XP_022147710.1"/>
    </source>
</evidence>
<dbReference type="InterPro" id="IPR017853">
    <property type="entry name" value="GH"/>
</dbReference>
<feature type="domain" description="Beta-galactosidase beta-sandwich" evidence="11">
    <location>
        <begin position="355"/>
        <end position="411"/>
    </location>
</feature>
<dbReference type="InterPro" id="IPR008979">
    <property type="entry name" value="Galactose-bd-like_sf"/>
</dbReference>
<dbReference type="InterPro" id="IPR041392">
    <property type="entry name" value="GHD"/>
</dbReference>
<dbReference type="InterPro" id="IPR001944">
    <property type="entry name" value="Glycoside_Hdrlase_35"/>
</dbReference>
<dbReference type="Pfam" id="PF21467">
    <property type="entry name" value="BetaGal_gal-bd"/>
    <property type="match status" value="2"/>
</dbReference>
<dbReference type="GO" id="GO:0005975">
    <property type="term" value="P:carbohydrate metabolic process"/>
    <property type="evidence" value="ECO:0007669"/>
    <property type="project" value="InterPro"/>
</dbReference>
<dbReference type="OrthoDB" id="1657402at2759"/>
<dbReference type="GO" id="GO:0004565">
    <property type="term" value="F:beta-galactosidase activity"/>
    <property type="evidence" value="ECO:0007669"/>
    <property type="project" value="UniProtKB-EC"/>
</dbReference>
<name>A0A6J1D1T9_MOMCH</name>
<evidence type="ECO:0000256" key="6">
    <source>
        <dbReference type="ARBA" id="ARBA00023295"/>
    </source>
</evidence>
<dbReference type="Pfam" id="PF01301">
    <property type="entry name" value="Glyco_hydro_35"/>
    <property type="match status" value="1"/>
</dbReference>
<dbReference type="InterPro" id="IPR019801">
    <property type="entry name" value="Glyco_hydro_35_CS"/>
</dbReference>
<keyword evidence="13" id="KW-1185">Reference proteome</keyword>
<dbReference type="RefSeq" id="XP_022147710.1">
    <property type="nucleotide sequence ID" value="XM_022292018.1"/>
</dbReference>
<evidence type="ECO:0000313" key="13">
    <source>
        <dbReference type="Proteomes" id="UP000504603"/>
    </source>
</evidence>